<evidence type="ECO:0000313" key="3">
    <source>
        <dbReference type="Proteomes" id="UP000236630"/>
    </source>
</evidence>
<organism evidence="2 3">
    <name type="scientific">Citrus unshiu</name>
    <name type="common">Satsuma mandarin</name>
    <name type="synonym">Citrus nobilis var. unshiu</name>
    <dbReference type="NCBI Taxonomy" id="55188"/>
    <lineage>
        <taxon>Eukaryota</taxon>
        <taxon>Viridiplantae</taxon>
        <taxon>Streptophyta</taxon>
        <taxon>Embryophyta</taxon>
        <taxon>Tracheophyta</taxon>
        <taxon>Spermatophyta</taxon>
        <taxon>Magnoliopsida</taxon>
        <taxon>eudicotyledons</taxon>
        <taxon>Gunneridae</taxon>
        <taxon>Pentapetalae</taxon>
        <taxon>rosids</taxon>
        <taxon>malvids</taxon>
        <taxon>Sapindales</taxon>
        <taxon>Rutaceae</taxon>
        <taxon>Aurantioideae</taxon>
        <taxon>Citrus</taxon>
    </lineage>
</organism>
<feature type="transmembrane region" description="Helical" evidence="1">
    <location>
        <begin position="118"/>
        <end position="137"/>
    </location>
</feature>
<gene>
    <name evidence="2" type="ORF">CUMW_166930</name>
</gene>
<evidence type="ECO:0008006" key="4">
    <source>
        <dbReference type="Google" id="ProtNLM"/>
    </source>
</evidence>
<sequence length="190" mass="21920">MVDKGRNIDRESISYSLHGNSSSKTFRAFNAVGAIAFSFGDAMLPETHNGQIVMANLLVVIQISGCYQIYCRPTHAYFEETMLFHKSARHIPLRDRFIPYLKAGRMPRDTKLRHSMQLLNCVMLYWVALAGAVRLIIEDTKTHNFLYFDFTFKPHHKSTITSSMSVCLEREKKKEKEKEHVGTDRHLLNP</sequence>
<feature type="non-terminal residue" evidence="2">
    <location>
        <position position="190"/>
    </location>
</feature>
<dbReference type="EMBL" id="BDQV01000125">
    <property type="protein sequence ID" value="GAY55808.1"/>
    <property type="molecule type" value="Genomic_DNA"/>
</dbReference>
<reference evidence="2 3" key="1">
    <citation type="journal article" date="2017" name="Front. Genet.">
        <title>Draft sequencing of the heterozygous diploid genome of Satsuma (Citrus unshiu Marc.) using a hybrid assembly approach.</title>
        <authorList>
            <person name="Shimizu T."/>
            <person name="Tanizawa Y."/>
            <person name="Mochizuki T."/>
            <person name="Nagasaki H."/>
            <person name="Yoshioka T."/>
            <person name="Toyoda A."/>
            <person name="Fujiyama A."/>
            <person name="Kaminuma E."/>
            <person name="Nakamura Y."/>
        </authorList>
    </citation>
    <scope>NUCLEOTIDE SEQUENCE [LARGE SCALE GENOMIC DNA]</scope>
    <source>
        <strain evidence="3">cv. Miyagawa wase</strain>
    </source>
</reference>
<dbReference type="STRING" id="55188.A0A2H5PTV0"/>
<evidence type="ECO:0000313" key="2">
    <source>
        <dbReference type="EMBL" id="GAY55808.1"/>
    </source>
</evidence>
<accession>A0A2H5PTV0</accession>
<evidence type="ECO:0000256" key="1">
    <source>
        <dbReference type="SAM" id="Phobius"/>
    </source>
</evidence>
<dbReference type="Proteomes" id="UP000236630">
    <property type="component" value="Unassembled WGS sequence"/>
</dbReference>
<proteinExistence type="predicted"/>
<protein>
    <recommendedName>
        <fullName evidence="4">Amino acid transporter transmembrane domain-containing protein</fullName>
    </recommendedName>
</protein>
<keyword evidence="1" id="KW-0472">Membrane</keyword>
<keyword evidence="1" id="KW-1133">Transmembrane helix</keyword>
<dbReference type="AlphaFoldDB" id="A0A2H5PTV0"/>
<keyword evidence="3" id="KW-1185">Reference proteome</keyword>
<name>A0A2H5PTV0_CITUN</name>
<comment type="caution">
    <text evidence="2">The sequence shown here is derived from an EMBL/GenBank/DDBJ whole genome shotgun (WGS) entry which is preliminary data.</text>
</comment>
<keyword evidence="1" id="KW-0812">Transmembrane</keyword>